<dbReference type="EMBL" id="CARXXK010000005">
    <property type="protein sequence ID" value="CAI6368991.1"/>
    <property type="molecule type" value="Genomic_DNA"/>
</dbReference>
<reference evidence="1 2" key="1">
    <citation type="submission" date="2023-01" db="EMBL/GenBank/DDBJ databases">
        <authorList>
            <person name="Whitehead M."/>
        </authorList>
    </citation>
    <scope>NUCLEOTIDE SEQUENCE [LARGE SCALE GENOMIC DNA]</scope>
</reference>
<name>A0AAV0XNK1_9HEMI</name>
<sequence length="127" mass="14698">MISYSNPLRRSLKWYRKVALDGLLNIAVVNAFVLFNKVTCSNMSITNFRTSLVEQLTKKENIVINPSIKHQLQKTGKSRCFMCYSLMSSEKGRKYAQSHSTKVQTKCLACDRYYCTLCFIKDHKITK</sequence>
<evidence type="ECO:0000313" key="2">
    <source>
        <dbReference type="Proteomes" id="UP001160148"/>
    </source>
</evidence>
<evidence type="ECO:0008006" key="3">
    <source>
        <dbReference type="Google" id="ProtNLM"/>
    </source>
</evidence>
<proteinExistence type="predicted"/>
<dbReference type="Proteomes" id="UP001160148">
    <property type="component" value="Unassembled WGS sequence"/>
</dbReference>
<organism evidence="1 2">
    <name type="scientific">Macrosiphum euphorbiae</name>
    <name type="common">potato aphid</name>
    <dbReference type="NCBI Taxonomy" id="13131"/>
    <lineage>
        <taxon>Eukaryota</taxon>
        <taxon>Metazoa</taxon>
        <taxon>Ecdysozoa</taxon>
        <taxon>Arthropoda</taxon>
        <taxon>Hexapoda</taxon>
        <taxon>Insecta</taxon>
        <taxon>Pterygota</taxon>
        <taxon>Neoptera</taxon>
        <taxon>Paraneoptera</taxon>
        <taxon>Hemiptera</taxon>
        <taxon>Sternorrhyncha</taxon>
        <taxon>Aphidomorpha</taxon>
        <taxon>Aphidoidea</taxon>
        <taxon>Aphididae</taxon>
        <taxon>Macrosiphini</taxon>
        <taxon>Macrosiphum</taxon>
    </lineage>
</organism>
<dbReference type="AlphaFoldDB" id="A0AAV0XNK1"/>
<evidence type="ECO:0000313" key="1">
    <source>
        <dbReference type="EMBL" id="CAI6368991.1"/>
    </source>
</evidence>
<accession>A0AAV0XNK1</accession>
<gene>
    <name evidence="1" type="ORF">MEUPH1_LOCUS23285</name>
</gene>
<keyword evidence="2" id="KW-1185">Reference proteome</keyword>
<comment type="caution">
    <text evidence="1">The sequence shown here is derived from an EMBL/GenBank/DDBJ whole genome shotgun (WGS) entry which is preliminary data.</text>
</comment>
<protein>
    <recommendedName>
        <fullName evidence="3">PiggyBac transposable element-derived protein domain-containing protein</fullName>
    </recommendedName>
</protein>